<dbReference type="Pfam" id="PF04773">
    <property type="entry name" value="FecR"/>
    <property type="match status" value="1"/>
</dbReference>
<protein>
    <submittedName>
        <fullName evidence="4">FecR domain-containing protein</fullName>
    </submittedName>
</protein>
<feature type="domain" description="Protein FecR C-terminal" evidence="3">
    <location>
        <begin position="305"/>
        <end position="371"/>
    </location>
</feature>
<keyword evidence="1" id="KW-0472">Membrane</keyword>
<dbReference type="Proteomes" id="UP000646484">
    <property type="component" value="Unassembled WGS sequence"/>
</dbReference>
<evidence type="ECO:0000256" key="1">
    <source>
        <dbReference type="SAM" id="Phobius"/>
    </source>
</evidence>
<dbReference type="EMBL" id="JACOOH010000001">
    <property type="protein sequence ID" value="MBC5620149.1"/>
    <property type="molecule type" value="Genomic_DNA"/>
</dbReference>
<proteinExistence type="predicted"/>
<name>A0ABR7CX24_9BACT</name>
<feature type="transmembrane region" description="Helical" evidence="1">
    <location>
        <begin position="81"/>
        <end position="99"/>
    </location>
</feature>
<dbReference type="Pfam" id="PF16344">
    <property type="entry name" value="FecR_C"/>
    <property type="match status" value="1"/>
</dbReference>
<dbReference type="Gene3D" id="2.60.120.1440">
    <property type="match status" value="1"/>
</dbReference>
<dbReference type="RefSeq" id="WP_186974945.1">
    <property type="nucleotide sequence ID" value="NZ_JACOOH010000001.1"/>
</dbReference>
<evidence type="ECO:0000259" key="2">
    <source>
        <dbReference type="Pfam" id="PF04773"/>
    </source>
</evidence>
<reference evidence="4 5" key="1">
    <citation type="submission" date="2020-08" db="EMBL/GenBank/DDBJ databases">
        <title>Genome public.</title>
        <authorList>
            <person name="Liu C."/>
            <person name="Sun Q."/>
        </authorList>
    </citation>
    <scope>NUCLEOTIDE SEQUENCE [LARGE SCALE GENOMIC DNA]</scope>
    <source>
        <strain evidence="4 5">NSJ-56</strain>
    </source>
</reference>
<evidence type="ECO:0000259" key="3">
    <source>
        <dbReference type="Pfam" id="PF16344"/>
    </source>
</evidence>
<organism evidence="4 5">
    <name type="scientific">Butyricimonas hominis</name>
    <dbReference type="NCBI Taxonomy" id="2763032"/>
    <lineage>
        <taxon>Bacteria</taxon>
        <taxon>Pseudomonadati</taxon>
        <taxon>Bacteroidota</taxon>
        <taxon>Bacteroidia</taxon>
        <taxon>Bacteroidales</taxon>
        <taxon>Odoribacteraceae</taxon>
        <taxon>Butyricimonas</taxon>
    </lineage>
</organism>
<keyword evidence="1" id="KW-0812">Transmembrane</keyword>
<dbReference type="InterPro" id="IPR032508">
    <property type="entry name" value="FecR_C"/>
</dbReference>
<dbReference type="PANTHER" id="PTHR30273:SF2">
    <property type="entry name" value="PROTEIN FECR"/>
    <property type="match status" value="1"/>
</dbReference>
<dbReference type="Gene3D" id="3.55.50.30">
    <property type="match status" value="1"/>
</dbReference>
<accession>A0ABR7CX24</accession>
<gene>
    <name evidence="4" type="ORF">H8S64_03445</name>
</gene>
<feature type="domain" description="FecR protein" evidence="2">
    <location>
        <begin position="171"/>
        <end position="263"/>
    </location>
</feature>
<sequence>MKDLRRYINLAHKVARELWSGSEEWEKYIEEKDVREELRGRLDGSELEKRWSEFEGIDIKQALEKVNSKRKVRRVRRIRRIGWSGAAAVAAGLIIVSWVNRSEPVVMQEMVAIGGEHTGAYLVVGDTGRVDLATAVTFENQGVIVSNTKKEELSYRENVREVEAPLIHKLVIPKGCEYKLVLADGTRVWMNAESELSYPVAFSGDSRVVSLKGQAYFEVAKSGVPFIVRTEQVDVRVLGTSFDVMSYSDEPTVQVTLEEGKVQVHTGVRDELLVPGQQAVFALGDSTLSVREVCTEVYTGWRKGEFIFDGESFAGIGRKLSRWYDIEVVIDEKLQNESLFGSLRRYESIQEFLNILQLTNEIKVVYYDDKIEILSKEKEEL</sequence>
<keyword evidence="5" id="KW-1185">Reference proteome</keyword>
<comment type="caution">
    <text evidence="4">The sequence shown here is derived from an EMBL/GenBank/DDBJ whole genome shotgun (WGS) entry which is preliminary data.</text>
</comment>
<evidence type="ECO:0000313" key="5">
    <source>
        <dbReference type="Proteomes" id="UP000646484"/>
    </source>
</evidence>
<evidence type="ECO:0000313" key="4">
    <source>
        <dbReference type="EMBL" id="MBC5620149.1"/>
    </source>
</evidence>
<dbReference type="InterPro" id="IPR006860">
    <property type="entry name" value="FecR"/>
</dbReference>
<keyword evidence="1" id="KW-1133">Transmembrane helix</keyword>
<dbReference type="InterPro" id="IPR012373">
    <property type="entry name" value="Ferrdict_sens_TM"/>
</dbReference>
<dbReference type="PANTHER" id="PTHR30273">
    <property type="entry name" value="PERIPLASMIC SIGNAL SENSOR AND SIGMA FACTOR ACTIVATOR FECR-RELATED"/>
    <property type="match status" value="1"/>
</dbReference>
<dbReference type="PIRSF" id="PIRSF018266">
    <property type="entry name" value="FecR"/>
    <property type="match status" value="1"/>
</dbReference>